<evidence type="ECO:0000256" key="5">
    <source>
        <dbReference type="ARBA" id="ARBA00022737"/>
    </source>
</evidence>
<evidence type="ECO:0000256" key="8">
    <source>
        <dbReference type="ARBA" id="ARBA00022967"/>
    </source>
</evidence>
<dbReference type="InterPro" id="IPR027417">
    <property type="entry name" value="P-loop_NTPase"/>
</dbReference>
<evidence type="ECO:0000313" key="13">
    <source>
        <dbReference type="Proteomes" id="UP000077428"/>
    </source>
</evidence>
<dbReference type="Proteomes" id="UP000077428">
    <property type="component" value="Unassembled WGS sequence"/>
</dbReference>
<dbReference type="PANTHER" id="PTHR43553:SF23">
    <property type="entry name" value="ABC TRANSPORTER ATP-BINDING COMPONENT"/>
    <property type="match status" value="1"/>
</dbReference>
<dbReference type="AlphaFoldDB" id="A0A166CA49"/>
<comment type="caution">
    <text evidence="12">The sequence shown here is derived from an EMBL/GenBank/DDBJ whole genome shotgun (WGS) entry which is preliminary data.</text>
</comment>
<gene>
    <name evidence="12" type="primary">ykoD_1</name>
    <name evidence="12" type="ORF">MBORA_00620</name>
</gene>
<protein>
    <submittedName>
        <fullName evidence="12">HMP/thiamine import ATP-binding protein YkoD</fullName>
        <ecNumber evidence="12">3.6.3.-</ecNumber>
    </submittedName>
</protein>
<accession>A0A166CA49</accession>
<dbReference type="STRING" id="66851.MBORA_00620"/>
<evidence type="ECO:0000259" key="11">
    <source>
        <dbReference type="PROSITE" id="PS50893"/>
    </source>
</evidence>
<keyword evidence="12" id="KW-0378">Hydrolase</keyword>
<keyword evidence="13" id="KW-1185">Reference proteome</keyword>
<comment type="function">
    <text evidence="10">Probably part of an ABC transporter complex. Responsible for energy coupling to the transport system.</text>
</comment>
<dbReference type="SMART" id="SM00382">
    <property type="entry name" value="AAA"/>
    <property type="match status" value="2"/>
</dbReference>
<dbReference type="GO" id="GO:0016887">
    <property type="term" value="F:ATP hydrolysis activity"/>
    <property type="evidence" value="ECO:0007669"/>
    <property type="project" value="InterPro"/>
</dbReference>
<dbReference type="InterPro" id="IPR003439">
    <property type="entry name" value="ABC_transporter-like_ATP-bd"/>
</dbReference>
<comment type="similarity">
    <text evidence="2">Belongs to the ABC transporter superfamily.</text>
</comment>
<dbReference type="PROSITE" id="PS00211">
    <property type="entry name" value="ABC_TRANSPORTER_1"/>
    <property type="match status" value="1"/>
</dbReference>
<dbReference type="EMBL" id="LWMU01000011">
    <property type="protein sequence ID" value="KZX14288.1"/>
    <property type="molecule type" value="Genomic_DNA"/>
</dbReference>
<dbReference type="RefSeq" id="WP_063720069.1">
    <property type="nucleotide sequence ID" value="NZ_CAJVUI010000002.1"/>
</dbReference>
<keyword evidence="8" id="KW-1278">Translocase</keyword>
<dbReference type="InterPro" id="IPR017871">
    <property type="entry name" value="ABC_transporter-like_CS"/>
</dbReference>
<dbReference type="Gene3D" id="3.40.50.300">
    <property type="entry name" value="P-loop containing nucleotide triphosphate hydrolases"/>
    <property type="match status" value="2"/>
</dbReference>
<keyword evidence="3" id="KW-0813">Transport</keyword>
<feature type="domain" description="ABC transporter" evidence="11">
    <location>
        <begin position="2"/>
        <end position="240"/>
    </location>
</feature>
<dbReference type="InterPro" id="IPR050095">
    <property type="entry name" value="ECF_ABC_transporter_ATP-bd"/>
</dbReference>
<feature type="domain" description="ABC transporter" evidence="11">
    <location>
        <begin position="260"/>
        <end position="477"/>
    </location>
</feature>
<keyword evidence="6" id="KW-0547">Nucleotide-binding</keyword>
<dbReference type="PROSITE" id="PS50893">
    <property type="entry name" value="ABC_TRANSPORTER_2"/>
    <property type="match status" value="2"/>
</dbReference>
<evidence type="ECO:0000256" key="9">
    <source>
        <dbReference type="ARBA" id="ARBA00023136"/>
    </source>
</evidence>
<keyword evidence="7 12" id="KW-0067">ATP-binding</keyword>
<dbReference type="PANTHER" id="PTHR43553">
    <property type="entry name" value="HEAVY METAL TRANSPORTER"/>
    <property type="match status" value="1"/>
</dbReference>
<dbReference type="CDD" id="cd03225">
    <property type="entry name" value="ABC_cobalt_CbiO_domain1"/>
    <property type="match status" value="1"/>
</dbReference>
<keyword evidence="9" id="KW-0472">Membrane</keyword>
<evidence type="ECO:0000256" key="6">
    <source>
        <dbReference type="ARBA" id="ARBA00022741"/>
    </source>
</evidence>
<evidence type="ECO:0000256" key="3">
    <source>
        <dbReference type="ARBA" id="ARBA00022448"/>
    </source>
</evidence>
<evidence type="ECO:0000256" key="4">
    <source>
        <dbReference type="ARBA" id="ARBA00022475"/>
    </source>
</evidence>
<proteinExistence type="inferred from homology"/>
<comment type="subcellular location">
    <subcellularLocation>
        <location evidence="1">Cell membrane</location>
        <topology evidence="1">Peripheral membrane protein</topology>
    </subcellularLocation>
</comment>
<dbReference type="InterPro" id="IPR015856">
    <property type="entry name" value="ABC_transpr_CbiO/EcfA_su"/>
</dbReference>
<name>A0A166CA49_METOA</name>
<dbReference type="InterPro" id="IPR003593">
    <property type="entry name" value="AAA+_ATPase"/>
</dbReference>
<dbReference type="PATRIC" id="fig|66851.6.peg.75"/>
<reference evidence="13" key="1">
    <citation type="journal article" date="2016" name="Genome Announc.">
        <title>Draft Genome Sequences of Methanobrevibacter curvatus DSM11111, Methanobrevibacter cuticularis DSM11139, Methanobrevibacter filiformis DSM11501, and Methanobrevibacter oralis DSM7256.</title>
        <authorList>
            <person name="Poehlein A."/>
            <person name="Seedorf H."/>
        </authorList>
    </citation>
    <scope>NUCLEOTIDE SEQUENCE [LARGE SCALE GENOMIC DNA]</scope>
    <source>
        <strain evidence="13">DSM 7256 / JCM 30027 / ZR</strain>
    </source>
</reference>
<keyword evidence="4" id="KW-1003">Cell membrane</keyword>
<dbReference type="EC" id="3.6.3.-" evidence="12"/>
<dbReference type="GO" id="GO:0005524">
    <property type="term" value="F:ATP binding"/>
    <property type="evidence" value="ECO:0007669"/>
    <property type="project" value="UniProtKB-KW"/>
</dbReference>
<dbReference type="OrthoDB" id="35850at2157"/>
<dbReference type="SUPFAM" id="SSF52540">
    <property type="entry name" value="P-loop containing nucleoside triphosphate hydrolases"/>
    <property type="match status" value="2"/>
</dbReference>
<dbReference type="Pfam" id="PF00005">
    <property type="entry name" value="ABC_tran"/>
    <property type="match status" value="2"/>
</dbReference>
<evidence type="ECO:0000256" key="1">
    <source>
        <dbReference type="ARBA" id="ARBA00004202"/>
    </source>
</evidence>
<keyword evidence="5" id="KW-0677">Repeat</keyword>
<sequence>MFKIENKSFGYIKGKYDLKNINLNISSGEVILLCGESGCGKTTITRILNGLIPHFYNGHENGVAYFKNNNIADIEIYKLAENIGSVFQNPKTQFFNVDTTSEIVFGCENLGYSVSDIEERFKQVTSDYKIHNIIDRSIFKLSGGEKQKIACASVSAVNPDIIILDEPSSNLDYKSSWEFENIIQEWKNQGKTVVIAEHKLFFLKDVVDRVLFIKNGEILYDWTIDEFKQKNFNKLNLRELNLKNTKVKHPTYYSNDSKVMSLDNFKFSYKKNEALNIEHVDIPQNEIIAIIGENGAGKSTFVRCLCGLERSCKGKLTMDGEILNNKKRLKRSFMVMQDVNHQLFTESVLEELLLSMDEEDENKALDILKKLNLDKLKDTHPMALSGGEKQRVAIGSALASMKDILIFDEPTSGLDLRHMREVSDILVNLQKLGITSFIVTHDYELICESCSHVLHFENGRIIDSYKIDEEKLKKFFII</sequence>
<evidence type="ECO:0000313" key="12">
    <source>
        <dbReference type="EMBL" id="KZX14288.1"/>
    </source>
</evidence>
<dbReference type="GO" id="GO:0043190">
    <property type="term" value="C:ATP-binding cassette (ABC) transporter complex"/>
    <property type="evidence" value="ECO:0007669"/>
    <property type="project" value="TreeGrafter"/>
</dbReference>
<evidence type="ECO:0000256" key="7">
    <source>
        <dbReference type="ARBA" id="ARBA00022840"/>
    </source>
</evidence>
<evidence type="ECO:0000256" key="2">
    <source>
        <dbReference type="ARBA" id="ARBA00005417"/>
    </source>
</evidence>
<evidence type="ECO:0000256" key="10">
    <source>
        <dbReference type="ARBA" id="ARBA00025157"/>
    </source>
</evidence>
<organism evidence="12 13">
    <name type="scientific">Methanobrevibacter oralis</name>
    <dbReference type="NCBI Taxonomy" id="66851"/>
    <lineage>
        <taxon>Archaea</taxon>
        <taxon>Methanobacteriati</taxon>
        <taxon>Methanobacteriota</taxon>
        <taxon>Methanomada group</taxon>
        <taxon>Methanobacteria</taxon>
        <taxon>Methanobacteriales</taxon>
        <taxon>Methanobacteriaceae</taxon>
        <taxon>Methanobrevibacter</taxon>
    </lineage>
</organism>
<dbReference type="GO" id="GO:0042626">
    <property type="term" value="F:ATPase-coupled transmembrane transporter activity"/>
    <property type="evidence" value="ECO:0007669"/>
    <property type="project" value="TreeGrafter"/>
</dbReference>